<dbReference type="InterPro" id="IPR011005">
    <property type="entry name" value="Dihydropteroate_synth-like_sf"/>
</dbReference>
<evidence type="ECO:0000256" key="7">
    <source>
        <dbReference type="ARBA" id="ARBA00022842"/>
    </source>
</evidence>
<keyword evidence="8 9" id="KW-0289">Folate biosynthesis</keyword>
<accession>A0A538SW73</accession>
<keyword evidence="7 9" id="KW-0460">Magnesium</keyword>
<evidence type="ECO:0000313" key="12">
    <source>
        <dbReference type="Proteomes" id="UP000317716"/>
    </source>
</evidence>
<dbReference type="PROSITE" id="PS00793">
    <property type="entry name" value="DHPS_2"/>
    <property type="match status" value="1"/>
</dbReference>
<dbReference type="GO" id="GO:0046872">
    <property type="term" value="F:metal ion binding"/>
    <property type="evidence" value="ECO:0007669"/>
    <property type="project" value="UniProtKB-KW"/>
</dbReference>
<evidence type="ECO:0000256" key="2">
    <source>
        <dbReference type="ARBA" id="ARBA00001946"/>
    </source>
</evidence>
<dbReference type="GO" id="GO:0046656">
    <property type="term" value="P:folic acid biosynthetic process"/>
    <property type="evidence" value="ECO:0007669"/>
    <property type="project" value="UniProtKB-KW"/>
</dbReference>
<dbReference type="CDD" id="cd00739">
    <property type="entry name" value="DHPS"/>
    <property type="match status" value="1"/>
</dbReference>
<feature type="domain" description="Pterin-binding" evidence="10">
    <location>
        <begin position="16"/>
        <end position="307"/>
    </location>
</feature>
<sequence length="326" mass="33639">MLWRCREREFDLGDRTLVMGIVNVTPDSFSDGGRYLEPAAAIARGRSLIAEGADVVDLGAESTRPGAAPVPVEEQLRRLLPVLEALAADGACISVDTASAMVARRALEAGASIVNDVTALGDPEMARVAAEAGAGIVLMHMRGTPRTMQNDPRYGDAAREVAEWLGARLESARRDRIGLERVALDPGIGFGKTPRHNFELLARLEEIGALGRPVVVGVSRKSFLGKGAGAAARADASAGTGATTGAGVVAAARADAGAGAGGGGDPVPDLPPDQRLEGGLAATAVAVYLGARIVRTHDVAATVRAVRIAEQLRAARRSGVETHDPV</sequence>
<evidence type="ECO:0000256" key="9">
    <source>
        <dbReference type="RuleBase" id="RU361205"/>
    </source>
</evidence>
<dbReference type="PANTHER" id="PTHR20941:SF1">
    <property type="entry name" value="FOLIC ACID SYNTHESIS PROTEIN FOL1"/>
    <property type="match status" value="1"/>
</dbReference>
<dbReference type="Proteomes" id="UP000317716">
    <property type="component" value="Unassembled WGS sequence"/>
</dbReference>
<evidence type="ECO:0000256" key="8">
    <source>
        <dbReference type="ARBA" id="ARBA00022909"/>
    </source>
</evidence>
<dbReference type="GO" id="GO:0005829">
    <property type="term" value="C:cytosol"/>
    <property type="evidence" value="ECO:0007669"/>
    <property type="project" value="TreeGrafter"/>
</dbReference>
<dbReference type="SUPFAM" id="SSF51717">
    <property type="entry name" value="Dihydropteroate synthetase-like"/>
    <property type="match status" value="1"/>
</dbReference>
<dbReference type="EC" id="2.5.1.15" evidence="4 9"/>
<name>A0A538SW73_UNCEI</name>
<comment type="similarity">
    <text evidence="9">Belongs to the DHPS family.</text>
</comment>
<dbReference type="InterPro" id="IPR000489">
    <property type="entry name" value="Pterin-binding_dom"/>
</dbReference>
<protein>
    <recommendedName>
        <fullName evidence="4 9">Dihydropteroate synthase</fullName>
        <shortName evidence="9">DHPS</shortName>
        <ecNumber evidence="4 9">2.5.1.15</ecNumber>
    </recommendedName>
    <alternativeName>
        <fullName evidence="9">Dihydropteroate pyrophosphorylase</fullName>
    </alternativeName>
</protein>
<dbReference type="AlphaFoldDB" id="A0A538SW73"/>
<dbReference type="EMBL" id="VBOS01000204">
    <property type="protein sequence ID" value="TMQ55643.1"/>
    <property type="molecule type" value="Genomic_DNA"/>
</dbReference>
<dbReference type="GO" id="GO:0004156">
    <property type="term" value="F:dihydropteroate synthase activity"/>
    <property type="evidence" value="ECO:0007669"/>
    <property type="project" value="UniProtKB-EC"/>
</dbReference>
<comment type="cofactor">
    <cofactor evidence="2 9">
        <name>Mg(2+)</name>
        <dbReference type="ChEBI" id="CHEBI:18420"/>
    </cofactor>
</comment>
<organism evidence="11 12">
    <name type="scientific">Eiseniibacteriota bacterium</name>
    <dbReference type="NCBI Taxonomy" id="2212470"/>
    <lineage>
        <taxon>Bacteria</taxon>
        <taxon>Candidatus Eiseniibacteriota</taxon>
    </lineage>
</organism>
<evidence type="ECO:0000256" key="5">
    <source>
        <dbReference type="ARBA" id="ARBA00022679"/>
    </source>
</evidence>
<dbReference type="NCBIfam" id="TIGR01496">
    <property type="entry name" value="DHPS"/>
    <property type="match status" value="1"/>
</dbReference>
<comment type="catalytic activity">
    <reaction evidence="1">
        <text>(7,8-dihydropterin-6-yl)methyl diphosphate + 4-aminobenzoate = 7,8-dihydropteroate + diphosphate</text>
        <dbReference type="Rhea" id="RHEA:19949"/>
        <dbReference type="ChEBI" id="CHEBI:17836"/>
        <dbReference type="ChEBI" id="CHEBI:17839"/>
        <dbReference type="ChEBI" id="CHEBI:33019"/>
        <dbReference type="ChEBI" id="CHEBI:72950"/>
        <dbReference type="EC" id="2.5.1.15"/>
    </reaction>
</comment>
<keyword evidence="5 9" id="KW-0808">Transferase</keyword>
<keyword evidence="6 9" id="KW-0479">Metal-binding</keyword>
<proteinExistence type="inferred from homology"/>
<dbReference type="PROSITE" id="PS00792">
    <property type="entry name" value="DHPS_1"/>
    <property type="match status" value="1"/>
</dbReference>
<comment type="function">
    <text evidence="9">Catalyzes the condensation of para-aminobenzoate (pABA) with 6-hydroxymethyl-7,8-dihydropterin diphosphate (DHPt-PP) to form 7,8-dihydropteroate (H2Pte), the immediate precursor of folate derivatives.</text>
</comment>
<evidence type="ECO:0000256" key="1">
    <source>
        <dbReference type="ARBA" id="ARBA00000012"/>
    </source>
</evidence>
<evidence type="ECO:0000313" key="11">
    <source>
        <dbReference type="EMBL" id="TMQ55643.1"/>
    </source>
</evidence>
<dbReference type="Pfam" id="PF00809">
    <property type="entry name" value="Pterin_bind"/>
    <property type="match status" value="1"/>
</dbReference>
<dbReference type="Gene3D" id="3.20.20.20">
    <property type="entry name" value="Dihydropteroate synthase-like"/>
    <property type="match status" value="1"/>
</dbReference>
<evidence type="ECO:0000256" key="3">
    <source>
        <dbReference type="ARBA" id="ARBA00004763"/>
    </source>
</evidence>
<evidence type="ECO:0000256" key="4">
    <source>
        <dbReference type="ARBA" id="ARBA00012458"/>
    </source>
</evidence>
<dbReference type="InterPro" id="IPR006390">
    <property type="entry name" value="DHP_synth_dom"/>
</dbReference>
<evidence type="ECO:0000256" key="6">
    <source>
        <dbReference type="ARBA" id="ARBA00022723"/>
    </source>
</evidence>
<comment type="caution">
    <text evidence="11">The sequence shown here is derived from an EMBL/GenBank/DDBJ whole genome shotgun (WGS) entry which is preliminary data.</text>
</comment>
<gene>
    <name evidence="11" type="primary">folP</name>
    <name evidence="11" type="ORF">E6K72_06090</name>
</gene>
<dbReference type="InterPro" id="IPR045031">
    <property type="entry name" value="DHP_synth-like"/>
</dbReference>
<dbReference type="PROSITE" id="PS50972">
    <property type="entry name" value="PTERIN_BINDING"/>
    <property type="match status" value="1"/>
</dbReference>
<reference evidence="11 12" key="1">
    <citation type="journal article" date="2019" name="Nat. Microbiol.">
        <title>Mediterranean grassland soil C-N compound turnover is dependent on rainfall and depth, and is mediated by genomically divergent microorganisms.</title>
        <authorList>
            <person name="Diamond S."/>
            <person name="Andeer P.F."/>
            <person name="Li Z."/>
            <person name="Crits-Christoph A."/>
            <person name="Burstein D."/>
            <person name="Anantharaman K."/>
            <person name="Lane K.R."/>
            <person name="Thomas B.C."/>
            <person name="Pan C."/>
            <person name="Northen T.R."/>
            <person name="Banfield J.F."/>
        </authorList>
    </citation>
    <scope>NUCLEOTIDE SEQUENCE [LARGE SCALE GENOMIC DNA]</scope>
    <source>
        <strain evidence="11">WS_2</strain>
    </source>
</reference>
<comment type="pathway">
    <text evidence="3 9">Cofactor biosynthesis; tetrahydrofolate biosynthesis; 7,8-dihydrofolate from 2-amino-4-hydroxy-6-hydroxymethyl-7,8-dihydropteridine diphosphate and 4-aminobenzoate: step 1/2.</text>
</comment>
<evidence type="ECO:0000259" key="10">
    <source>
        <dbReference type="PROSITE" id="PS50972"/>
    </source>
</evidence>
<dbReference type="GO" id="GO:0046654">
    <property type="term" value="P:tetrahydrofolate biosynthetic process"/>
    <property type="evidence" value="ECO:0007669"/>
    <property type="project" value="UniProtKB-UniPathway"/>
</dbReference>
<dbReference type="PANTHER" id="PTHR20941">
    <property type="entry name" value="FOLATE SYNTHESIS PROTEINS"/>
    <property type="match status" value="1"/>
</dbReference>
<dbReference type="UniPathway" id="UPA00077">
    <property type="reaction ID" value="UER00156"/>
</dbReference>